<gene>
    <name evidence="2" type="ORF">GCM10009717_31060</name>
</gene>
<evidence type="ECO:0000313" key="2">
    <source>
        <dbReference type="EMBL" id="GAA1962049.1"/>
    </source>
</evidence>
<dbReference type="PANTHER" id="PTHR43685:SF2">
    <property type="entry name" value="GLYCOSYLTRANSFERASE 2-LIKE DOMAIN-CONTAINING PROTEIN"/>
    <property type="match status" value="1"/>
</dbReference>
<organism evidence="2 3">
    <name type="scientific">Agromyces allii</name>
    <dbReference type="NCBI Taxonomy" id="393607"/>
    <lineage>
        <taxon>Bacteria</taxon>
        <taxon>Bacillati</taxon>
        <taxon>Actinomycetota</taxon>
        <taxon>Actinomycetes</taxon>
        <taxon>Micrococcales</taxon>
        <taxon>Microbacteriaceae</taxon>
        <taxon>Agromyces</taxon>
    </lineage>
</organism>
<accession>A0ABN2R1L6</accession>
<sequence length="259" mass="28920">MTLISVVIPTFNRGHLLDRAIDSVLSQTYRELELIVVDDGSTDDTGVVVERRRDERVSYIRQDNAGAPSARNRGVAVAKGAWIAFLDSDDEWDPELLEAILPFAANDRVVFTSHTVVFRSGTVELVPDAPVSDAVRTLLRRNIASTQTALLPTHLAQGNPFDVSLPRFQDWDLWLTLIAADVKFVHIPISGATLYRQDDSISEGPSGARQRSLRLILAKHMRVLRRDPVALARLFVRAYSPGKIVAVRHRRRSVVKRAI</sequence>
<dbReference type="RefSeq" id="WP_157415292.1">
    <property type="nucleotide sequence ID" value="NZ_BAAAMK010000008.1"/>
</dbReference>
<dbReference type="SUPFAM" id="SSF53448">
    <property type="entry name" value="Nucleotide-diphospho-sugar transferases"/>
    <property type="match status" value="1"/>
</dbReference>
<dbReference type="CDD" id="cd00761">
    <property type="entry name" value="Glyco_tranf_GTA_type"/>
    <property type="match status" value="1"/>
</dbReference>
<name>A0ABN2R1L6_9MICO</name>
<keyword evidence="3" id="KW-1185">Reference proteome</keyword>
<dbReference type="InterPro" id="IPR029044">
    <property type="entry name" value="Nucleotide-diphossugar_trans"/>
</dbReference>
<dbReference type="EMBL" id="BAAAMK010000008">
    <property type="protein sequence ID" value="GAA1962049.1"/>
    <property type="molecule type" value="Genomic_DNA"/>
</dbReference>
<dbReference type="Gene3D" id="3.90.550.10">
    <property type="entry name" value="Spore Coat Polysaccharide Biosynthesis Protein SpsA, Chain A"/>
    <property type="match status" value="1"/>
</dbReference>
<dbReference type="InterPro" id="IPR001173">
    <property type="entry name" value="Glyco_trans_2-like"/>
</dbReference>
<comment type="caution">
    <text evidence="2">The sequence shown here is derived from an EMBL/GenBank/DDBJ whole genome shotgun (WGS) entry which is preliminary data.</text>
</comment>
<evidence type="ECO:0000259" key="1">
    <source>
        <dbReference type="Pfam" id="PF00535"/>
    </source>
</evidence>
<dbReference type="Pfam" id="PF00535">
    <property type="entry name" value="Glycos_transf_2"/>
    <property type="match status" value="1"/>
</dbReference>
<dbReference type="PANTHER" id="PTHR43685">
    <property type="entry name" value="GLYCOSYLTRANSFERASE"/>
    <property type="match status" value="1"/>
</dbReference>
<dbReference type="Proteomes" id="UP001499954">
    <property type="component" value="Unassembled WGS sequence"/>
</dbReference>
<dbReference type="InterPro" id="IPR050834">
    <property type="entry name" value="Glycosyltransf_2"/>
</dbReference>
<feature type="domain" description="Glycosyltransferase 2-like" evidence="1">
    <location>
        <begin position="5"/>
        <end position="121"/>
    </location>
</feature>
<evidence type="ECO:0000313" key="3">
    <source>
        <dbReference type="Proteomes" id="UP001499954"/>
    </source>
</evidence>
<reference evidence="2 3" key="1">
    <citation type="journal article" date="2019" name="Int. J. Syst. Evol. Microbiol.">
        <title>The Global Catalogue of Microorganisms (GCM) 10K type strain sequencing project: providing services to taxonomists for standard genome sequencing and annotation.</title>
        <authorList>
            <consortium name="The Broad Institute Genomics Platform"/>
            <consortium name="The Broad Institute Genome Sequencing Center for Infectious Disease"/>
            <person name="Wu L."/>
            <person name="Ma J."/>
        </authorList>
    </citation>
    <scope>NUCLEOTIDE SEQUENCE [LARGE SCALE GENOMIC DNA]</scope>
    <source>
        <strain evidence="2 3">JCM 13584</strain>
    </source>
</reference>
<protein>
    <recommendedName>
        <fullName evidence="1">Glycosyltransferase 2-like domain-containing protein</fullName>
    </recommendedName>
</protein>
<proteinExistence type="predicted"/>